<dbReference type="InterPro" id="IPR012349">
    <property type="entry name" value="Split_barrel_FMN-bd"/>
</dbReference>
<keyword evidence="2" id="KW-0285">Flavoprotein</keyword>
<comment type="similarity">
    <text evidence="3">Belongs to the flavoredoxin family.</text>
</comment>
<dbReference type="GO" id="GO:0016646">
    <property type="term" value="F:oxidoreductase activity, acting on the CH-NH group of donors, NAD or NADP as acceptor"/>
    <property type="evidence" value="ECO:0007669"/>
    <property type="project" value="UniProtKB-ARBA"/>
</dbReference>
<accession>W2C3C2</accession>
<dbReference type="SMART" id="SM00903">
    <property type="entry name" value="Flavin_Reduct"/>
    <property type="match status" value="1"/>
</dbReference>
<dbReference type="Gene3D" id="2.30.110.10">
    <property type="entry name" value="Electron Transport, Fmn-binding Protein, Chain A"/>
    <property type="match status" value="1"/>
</dbReference>
<dbReference type="GO" id="GO:0010181">
    <property type="term" value="F:FMN binding"/>
    <property type="evidence" value="ECO:0007669"/>
    <property type="project" value="InterPro"/>
</dbReference>
<protein>
    <submittedName>
        <fullName evidence="5">Flavin oxidoreductase</fullName>
    </submittedName>
</protein>
<feature type="domain" description="Flavin reductase like" evidence="4">
    <location>
        <begin position="12"/>
        <end position="154"/>
    </location>
</feature>
<proteinExistence type="inferred from homology"/>
<dbReference type="PANTHER" id="PTHR43567">
    <property type="entry name" value="FLAVOREDOXIN-RELATED-RELATED"/>
    <property type="match status" value="1"/>
</dbReference>
<dbReference type="AlphaFoldDB" id="W2C3C2"/>
<comment type="caution">
    <text evidence="5">The sequence shown here is derived from an EMBL/GenBank/DDBJ whole genome shotgun (WGS) entry which is preliminary data.</text>
</comment>
<evidence type="ECO:0000259" key="4">
    <source>
        <dbReference type="SMART" id="SM00903"/>
    </source>
</evidence>
<dbReference type="InterPro" id="IPR002563">
    <property type="entry name" value="Flavin_Rdtase-like_dom"/>
</dbReference>
<comment type="cofactor">
    <cofactor evidence="1">
        <name>FMN</name>
        <dbReference type="ChEBI" id="CHEBI:58210"/>
    </cofactor>
</comment>
<gene>
    <name evidence="5" type="ORF">N425_11765</name>
</gene>
<reference evidence="5 6" key="1">
    <citation type="submission" date="2013-11" db="EMBL/GenBank/DDBJ databases">
        <title>Single cell genomics of uncultured Tannerella BU063 (oral taxon 286).</title>
        <authorList>
            <person name="Beall C.J."/>
            <person name="Campbell A.G."/>
            <person name="Griffen A.L."/>
            <person name="Podar M."/>
            <person name="Leys E.J."/>
        </authorList>
    </citation>
    <scope>NUCLEOTIDE SEQUENCE [LARGE SCALE GENOMIC DNA]</scope>
    <source>
        <strain evidence="5">Cell 2</strain>
    </source>
</reference>
<sequence>MKINLGVKPYLFPMPVLMIATYGEDDRVNVMNMAWGGICDDNKVALNISDTHKTADNLRARRAFTISVANQDHLEAADYFGMVTGNKVPDKFERTGLHAVRSERVDAPVVTEFPLTIECRVVDMKTTDGTMRVVGEIVNVLAEETVLDERGRVDPTRLNAILFDSFQSGYYAIGEKVGQAWKSGAVISKRDANA</sequence>
<evidence type="ECO:0000256" key="2">
    <source>
        <dbReference type="ARBA" id="ARBA00022630"/>
    </source>
</evidence>
<dbReference type="EMBL" id="AYUF01000492">
    <property type="protein sequence ID" value="ETK00982.1"/>
    <property type="molecule type" value="Genomic_DNA"/>
</dbReference>
<evidence type="ECO:0000256" key="3">
    <source>
        <dbReference type="ARBA" id="ARBA00038054"/>
    </source>
</evidence>
<evidence type="ECO:0000313" key="6">
    <source>
        <dbReference type="Proteomes" id="UP000018837"/>
    </source>
</evidence>
<organism evidence="5 6">
    <name type="scientific">Tannerella sp. oral taxon BU063 isolate Cell 2</name>
    <dbReference type="NCBI Taxonomy" id="1411148"/>
    <lineage>
        <taxon>Bacteria</taxon>
        <taxon>Pseudomonadati</taxon>
        <taxon>Bacteroidota</taxon>
        <taxon>Bacteroidia</taxon>
        <taxon>Bacteroidales</taxon>
        <taxon>Tannerellaceae</taxon>
        <taxon>Tannerella</taxon>
    </lineage>
</organism>
<dbReference type="SUPFAM" id="SSF50475">
    <property type="entry name" value="FMN-binding split barrel"/>
    <property type="match status" value="1"/>
</dbReference>
<evidence type="ECO:0000313" key="5">
    <source>
        <dbReference type="EMBL" id="ETK00982.1"/>
    </source>
</evidence>
<dbReference type="PANTHER" id="PTHR43567:SF1">
    <property type="entry name" value="FLAVOREDOXIN"/>
    <property type="match status" value="1"/>
</dbReference>
<dbReference type="Pfam" id="PF01613">
    <property type="entry name" value="Flavin_Reduct"/>
    <property type="match status" value="1"/>
</dbReference>
<dbReference type="PATRIC" id="fig|1411148.3.peg.1935"/>
<dbReference type="Proteomes" id="UP000018837">
    <property type="component" value="Unassembled WGS sequence"/>
</dbReference>
<dbReference type="InterPro" id="IPR052174">
    <property type="entry name" value="Flavoredoxin"/>
</dbReference>
<name>W2C3C2_9BACT</name>
<evidence type="ECO:0000256" key="1">
    <source>
        <dbReference type="ARBA" id="ARBA00001917"/>
    </source>
</evidence>